<gene>
    <name evidence="1" type="ORF">GGQ74_001152</name>
</gene>
<dbReference type="Proteomes" id="UP000580856">
    <property type="component" value="Unassembled WGS sequence"/>
</dbReference>
<dbReference type="AlphaFoldDB" id="A0A846QM31"/>
<reference evidence="1 2" key="1">
    <citation type="submission" date="2020-03" db="EMBL/GenBank/DDBJ databases">
        <title>Genomic Encyclopedia of Type Strains, Phase IV (KMG-IV): sequencing the most valuable type-strain genomes for metagenomic binning, comparative biology and taxonomic classification.</title>
        <authorList>
            <person name="Goeker M."/>
        </authorList>
    </citation>
    <scope>NUCLEOTIDE SEQUENCE [LARGE SCALE GENOMIC DNA]</scope>
    <source>
        <strain evidence="1 2">DSM 24233</strain>
    </source>
</reference>
<name>A0A846QM31_9BACT</name>
<evidence type="ECO:0000313" key="1">
    <source>
        <dbReference type="EMBL" id="NJB67512.1"/>
    </source>
</evidence>
<accession>A0A846QM31</accession>
<protein>
    <submittedName>
        <fullName evidence="1">Uncharacterized protein</fullName>
    </submittedName>
</protein>
<evidence type="ECO:0000313" key="2">
    <source>
        <dbReference type="Proteomes" id="UP000580856"/>
    </source>
</evidence>
<keyword evidence="2" id="KW-1185">Reference proteome</keyword>
<proteinExistence type="predicted"/>
<organism evidence="1 2">
    <name type="scientific">Desulfobaculum xiamenense</name>
    <dbReference type="NCBI Taxonomy" id="995050"/>
    <lineage>
        <taxon>Bacteria</taxon>
        <taxon>Pseudomonadati</taxon>
        <taxon>Thermodesulfobacteriota</taxon>
        <taxon>Desulfovibrionia</taxon>
        <taxon>Desulfovibrionales</taxon>
        <taxon>Desulfovibrionaceae</taxon>
        <taxon>Desulfobaculum</taxon>
    </lineage>
</organism>
<dbReference type="RefSeq" id="WP_167940562.1">
    <property type="nucleotide sequence ID" value="NZ_JAATJA010000001.1"/>
</dbReference>
<sequence>MEAVLAWLAANADWLIPTALIVADKAVALSPTKYDDLILTSLKAVLKALGKLPKVCMSLMLAFVLLVALVLVPGCSGRQGDGAPDTPTPEEIMLHVAQAEAAYETAIAGYELLLSELNAEEAAKLAAKVGPIIEKADALLPLLRHAAELYAAGPEPECAGELLARRTELAAIVRDIARLVREFRRE</sequence>
<dbReference type="EMBL" id="JAATJA010000001">
    <property type="protein sequence ID" value="NJB67512.1"/>
    <property type="molecule type" value="Genomic_DNA"/>
</dbReference>
<comment type="caution">
    <text evidence="1">The sequence shown here is derived from an EMBL/GenBank/DDBJ whole genome shotgun (WGS) entry which is preliminary data.</text>
</comment>